<gene>
    <name evidence="1" type="ORF">NQ176_g3414</name>
</gene>
<comment type="caution">
    <text evidence="1">The sequence shown here is derived from an EMBL/GenBank/DDBJ whole genome shotgun (WGS) entry which is preliminary data.</text>
</comment>
<name>A0ACC1NJD5_9HYPO</name>
<evidence type="ECO:0000313" key="2">
    <source>
        <dbReference type="Proteomes" id="UP001143910"/>
    </source>
</evidence>
<evidence type="ECO:0000313" key="1">
    <source>
        <dbReference type="EMBL" id="KAJ2979168.1"/>
    </source>
</evidence>
<dbReference type="EMBL" id="JANJQO010000308">
    <property type="protein sequence ID" value="KAJ2979168.1"/>
    <property type="molecule type" value="Genomic_DNA"/>
</dbReference>
<keyword evidence="2" id="KW-1185">Reference proteome</keyword>
<organism evidence="1 2">
    <name type="scientific">Zarea fungicola</name>
    <dbReference type="NCBI Taxonomy" id="93591"/>
    <lineage>
        <taxon>Eukaryota</taxon>
        <taxon>Fungi</taxon>
        <taxon>Dikarya</taxon>
        <taxon>Ascomycota</taxon>
        <taxon>Pezizomycotina</taxon>
        <taxon>Sordariomycetes</taxon>
        <taxon>Hypocreomycetidae</taxon>
        <taxon>Hypocreales</taxon>
        <taxon>Cordycipitaceae</taxon>
        <taxon>Zarea</taxon>
    </lineage>
</organism>
<protein>
    <submittedName>
        <fullName evidence="1">Uncharacterized protein</fullName>
    </submittedName>
</protein>
<reference evidence="1" key="1">
    <citation type="submission" date="2022-08" db="EMBL/GenBank/DDBJ databases">
        <title>Genome Sequence of Lecanicillium fungicola.</title>
        <authorList>
            <person name="Buettner E."/>
        </authorList>
    </citation>
    <scope>NUCLEOTIDE SEQUENCE</scope>
    <source>
        <strain evidence="1">Babe33</strain>
    </source>
</reference>
<sequence>MSSNTRILFVTNSERGQCTVFFATAAALLRNFPDADVHFASFPVIKQDVVAISDDASRTNPNVRPITFHTIAGKSHSEAATIDILAFISSLLRPLSLTTTLKNINDMFGLLFGWNGPDFMEVYDSINSIIKTVVPDLIMVDALMSPAITAAHHSDSPYSFLSPNCFLDFERVLQPHLSVLWKYPAMMSGYDYPVPWHLRPFNALIVLYVVSRVLQEPKLWATKKFVLEKTGKPMKTIMDWNRQSPKSVKMFLSTLPELDFPLERHLNFVPCGPIVVDAGPISESELGDWLANGPTIYANLGSLYVLTEDQAGKLAMALNLVLDEMDRRRPNDAPMQVLWKFKKAGDFDATSPKCKINVAFGNKIANGRVKILNWLHTPPLSILRTGNIVCSVHHGGANSFNEAIVAGVPHFVLPAWTDCYDYANKVEYLGVGRKDRGKLRPDFEATELSAQMLSVIDGNESADMRAKAVALAKLCHQNGNGAEIAAQALTED</sequence>
<dbReference type="Proteomes" id="UP001143910">
    <property type="component" value="Unassembled WGS sequence"/>
</dbReference>
<accession>A0ACC1NJD5</accession>
<proteinExistence type="predicted"/>